<organism evidence="3 4">
    <name type="scientific">Natrialba swarupiae</name>
    <dbReference type="NCBI Taxonomy" id="2448032"/>
    <lineage>
        <taxon>Archaea</taxon>
        <taxon>Methanobacteriati</taxon>
        <taxon>Methanobacteriota</taxon>
        <taxon>Stenosarchaea group</taxon>
        <taxon>Halobacteria</taxon>
        <taxon>Halobacteriales</taxon>
        <taxon>Natrialbaceae</taxon>
        <taxon>Natrialba</taxon>
    </lineage>
</organism>
<protein>
    <submittedName>
        <fullName evidence="3">Site-specific integrase</fullName>
    </submittedName>
</protein>
<dbReference type="Gene3D" id="1.10.443.10">
    <property type="entry name" value="Intergrase catalytic core"/>
    <property type="match status" value="1"/>
</dbReference>
<dbReference type="GO" id="GO:0006310">
    <property type="term" value="P:DNA recombination"/>
    <property type="evidence" value="ECO:0007669"/>
    <property type="project" value="UniProtKB-KW"/>
</dbReference>
<sequence>MEVAIYRIDGFYRYVWSELENGYTLLVDAEHADRYLQHVALQDHENSYKKGIEKALKLLFKWKHHIKGAPEWEPEFSFTVSEEDSSLEDCLTRTEMAMLREAALEYGSIPSYTSLSPDERDRWKEYLAQRFGVPKSEIGTDDWKRADSWKYPSLIWTTLDTGLRPDEVERAKTFWLDLENGILQIPNEEVSSEDDQWIVALRPQTTRALENWLEERAQYSKYDDTDLLWLTRKKNPYQSNSLNYLLRKLCDIGEIDDDGRQITWLTLRDTVGKHMAEDGDLEHVREQLRHTSSHTVRRYGSAVEKRKRILERP</sequence>
<dbReference type="SUPFAM" id="SSF56349">
    <property type="entry name" value="DNA breaking-rejoining enzymes"/>
    <property type="match status" value="1"/>
</dbReference>
<name>A0A5D5AW83_9EURY</name>
<dbReference type="GO" id="GO:0003677">
    <property type="term" value="F:DNA binding"/>
    <property type="evidence" value="ECO:0007669"/>
    <property type="project" value="InterPro"/>
</dbReference>
<dbReference type="InterPro" id="IPR013762">
    <property type="entry name" value="Integrase-like_cat_sf"/>
</dbReference>
<reference evidence="3 4" key="1">
    <citation type="submission" date="2019-08" db="EMBL/GenBank/DDBJ databases">
        <title>Archaea genome.</title>
        <authorList>
            <person name="Kajale S."/>
            <person name="Shouche Y."/>
            <person name="Deshpande N."/>
            <person name="Sharma A."/>
        </authorList>
    </citation>
    <scope>NUCLEOTIDE SEQUENCE [LARGE SCALE GENOMIC DNA]</scope>
    <source>
        <strain evidence="3 4">ESP3B_9</strain>
    </source>
</reference>
<evidence type="ECO:0000313" key="4">
    <source>
        <dbReference type="Proteomes" id="UP000324104"/>
    </source>
</evidence>
<dbReference type="CDD" id="cd00397">
    <property type="entry name" value="DNA_BRE_C"/>
    <property type="match status" value="1"/>
</dbReference>
<proteinExistence type="predicted"/>
<feature type="domain" description="Tyr recombinase" evidence="2">
    <location>
        <begin position="110"/>
        <end position="312"/>
    </location>
</feature>
<dbReference type="InterPro" id="IPR011010">
    <property type="entry name" value="DNA_brk_join_enz"/>
</dbReference>
<evidence type="ECO:0000313" key="3">
    <source>
        <dbReference type="EMBL" id="TYT63880.1"/>
    </source>
</evidence>
<comment type="caution">
    <text evidence="3">The sequence shown here is derived from an EMBL/GenBank/DDBJ whole genome shotgun (WGS) entry which is preliminary data.</text>
</comment>
<gene>
    <name evidence="3" type="ORF">FYC77_01285</name>
</gene>
<accession>A0A5D5AW83</accession>
<dbReference type="GO" id="GO:0015074">
    <property type="term" value="P:DNA integration"/>
    <property type="evidence" value="ECO:0007669"/>
    <property type="project" value="InterPro"/>
</dbReference>
<dbReference type="EMBL" id="VTAW01000001">
    <property type="protein sequence ID" value="TYT63880.1"/>
    <property type="molecule type" value="Genomic_DNA"/>
</dbReference>
<dbReference type="InterPro" id="IPR002104">
    <property type="entry name" value="Integrase_catalytic"/>
</dbReference>
<keyword evidence="1" id="KW-0233">DNA recombination</keyword>
<evidence type="ECO:0000256" key="1">
    <source>
        <dbReference type="ARBA" id="ARBA00023172"/>
    </source>
</evidence>
<dbReference type="PROSITE" id="PS51898">
    <property type="entry name" value="TYR_RECOMBINASE"/>
    <property type="match status" value="1"/>
</dbReference>
<dbReference type="Proteomes" id="UP000324104">
    <property type="component" value="Unassembled WGS sequence"/>
</dbReference>
<evidence type="ECO:0000259" key="2">
    <source>
        <dbReference type="PROSITE" id="PS51898"/>
    </source>
</evidence>
<keyword evidence="4" id="KW-1185">Reference proteome</keyword>
<dbReference type="RefSeq" id="WP_149079687.1">
    <property type="nucleotide sequence ID" value="NZ_VTAW01000001.1"/>
</dbReference>
<dbReference type="Pfam" id="PF00589">
    <property type="entry name" value="Phage_integrase"/>
    <property type="match status" value="1"/>
</dbReference>
<dbReference type="AlphaFoldDB" id="A0A5D5AW83"/>